<evidence type="ECO:0000313" key="6">
    <source>
        <dbReference type="Proteomes" id="UP000002453"/>
    </source>
</evidence>
<keyword evidence="3" id="KW-0998">Cell outer membrane</keyword>
<keyword evidence="6" id="KW-1185">Reference proteome</keyword>
<dbReference type="HOGENOM" id="CLU_616665_0_0_0"/>
<dbReference type="KEGG" id="taf:THA_1035"/>
<sequence length="444" mass="51655">MQRNFLIFLSLIVSIISFAINLDFNNKPLIDVLNAIEDETGVKFIILADDIDRFITLSLKDVSLDVALRSVLLPYGLDYERISNDTFLIYSTTQKKTVKLMPKIYTLKHTSPELISNYLSLNGIENYVIDEKLVFYVDSEEEYKRIISDIEKLDEKINGKILIFSVFKLNKYKEVSTLDDRVLINLYNFSQSYKLFSFVEGGYLSYMDVKMPATATSQVIKIAEFTSNEFILRINSEKENKKLELSIGSDVFSTSLKENNQEQNIVLRGKKEIYILRYKILSDVLAEKVKDIEPFDLDNKQTEITTEYFKGRTDLKIQDNKYLLKLSFESIEILGFEFYTNVIDNFSVGIGFESNLFFLTLNDLIKINDLSLQMNLRYDLENFYLRNLVIYKFNFDRFKIGVGIEFSNDSTEVVFHTNVDFSRYEFGFKISNDKSFGVLLGVIY</sequence>
<keyword evidence="2" id="KW-0472">Membrane</keyword>
<name>B7IHC9_THEAB</name>
<gene>
    <name evidence="5" type="ordered locus">THA_1035</name>
</gene>
<reference evidence="5 6" key="1">
    <citation type="journal article" date="2009" name="J. Bacteriol.">
        <title>The genome of Thermosipho africanus TCF52B: lateral genetic connections to the Firmicutes and Archaea.</title>
        <authorList>
            <person name="Nesboe C.L."/>
            <person name="Bapteste E."/>
            <person name="Curtis B."/>
            <person name="Dahle H."/>
            <person name="Lopez P."/>
            <person name="Macleod D."/>
            <person name="Dlutek M."/>
            <person name="Bowman S."/>
            <person name="Zhaxybayeva O."/>
            <person name="Birkeland N.-K."/>
            <person name="Doolittle W.F."/>
        </authorList>
    </citation>
    <scope>NUCLEOTIDE SEQUENCE [LARGE SCALE GENOMIC DNA]</scope>
    <source>
        <strain evidence="5 6">TCF52B</strain>
    </source>
</reference>
<evidence type="ECO:0000256" key="2">
    <source>
        <dbReference type="ARBA" id="ARBA00023136"/>
    </source>
</evidence>
<evidence type="ECO:0000259" key="4">
    <source>
        <dbReference type="SMART" id="SM00965"/>
    </source>
</evidence>
<dbReference type="RefSeq" id="WP_012579948.1">
    <property type="nucleotide sequence ID" value="NC_011653.1"/>
</dbReference>
<dbReference type="STRING" id="484019.THA_1035"/>
<evidence type="ECO:0000256" key="3">
    <source>
        <dbReference type="ARBA" id="ARBA00023237"/>
    </source>
</evidence>
<dbReference type="Gene3D" id="3.30.1370.130">
    <property type="match status" value="1"/>
</dbReference>
<protein>
    <submittedName>
        <fullName evidence="5">Secretin and TonB N terminus short domain protein</fullName>
    </submittedName>
</protein>
<evidence type="ECO:0000313" key="5">
    <source>
        <dbReference type="EMBL" id="ACJ75493.1"/>
    </source>
</evidence>
<dbReference type="InterPro" id="IPR011662">
    <property type="entry name" value="Secretin/TonB_short_N"/>
</dbReference>
<dbReference type="AlphaFoldDB" id="B7IHC9"/>
<dbReference type="EMBL" id="CP001185">
    <property type="protein sequence ID" value="ACJ75493.1"/>
    <property type="molecule type" value="Genomic_DNA"/>
</dbReference>
<keyword evidence="1" id="KW-0813">Transport</keyword>
<accession>B7IHC9</accession>
<feature type="domain" description="Secretin/TonB short N-terminal" evidence="4">
    <location>
        <begin position="42"/>
        <end position="92"/>
    </location>
</feature>
<organism evidence="5 6">
    <name type="scientific">Thermosipho africanus (strain TCF52B)</name>
    <dbReference type="NCBI Taxonomy" id="484019"/>
    <lineage>
        <taxon>Bacteria</taxon>
        <taxon>Thermotogati</taxon>
        <taxon>Thermotogota</taxon>
        <taxon>Thermotogae</taxon>
        <taxon>Thermotogales</taxon>
        <taxon>Fervidobacteriaceae</taxon>
        <taxon>Thermosipho</taxon>
    </lineage>
</organism>
<dbReference type="OrthoDB" id="39421at2"/>
<dbReference type="GO" id="GO:0019867">
    <property type="term" value="C:outer membrane"/>
    <property type="evidence" value="ECO:0007669"/>
    <property type="project" value="InterPro"/>
</dbReference>
<dbReference type="SMART" id="SM00965">
    <property type="entry name" value="STN"/>
    <property type="match status" value="1"/>
</dbReference>
<proteinExistence type="predicted"/>
<dbReference type="eggNOG" id="COG4796">
    <property type="taxonomic scope" value="Bacteria"/>
</dbReference>
<dbReference type="Proteomes" id="UP000002453">
    <property type="component" value="Chromosome"/>
</dbReference>
<evidence type="ECO:0000256" key="1">
    <source>
        <dbReference type="ARBA" id="ARBA00022448"/>
    </source>
</evidence>